<dbReference type="RefSeq" id="WP_062066846.1">
    <property type="nucleotide sequence ID" value="NZ_CP013264.1"/>
</dbReference>
<dbReference type="EMBL" id="CP013264">
    <property type="protein sequence ID" value="ALR21764.1"/>
    <property type="molecule type" value="Genomic_DNA"/>
</dbReference>
<dbReference type="KEGG" id="sbd:ATN00_17130"/>
<keyword evidence="1" id="KW-0175">Coiled coil</keyword>
<dbReference type="STRING" id="1332080.ATN00_17130"/>
<keyword evidence="3" id="KW-1185">Reference proteome</keyword>
<name>A0A0S3F256_9SPHN</name>
<organism evidence="2 3">
    <name type="scientific">Sphingobium baderi</name>
    <dbReference type="NCBI Taxonomy" id="1332080"/>
    <lineage>
        <taxon>Bacteria</taxon>
        <taxon>Pseudomonadati</taxon>
        <taxon>Pseudomonadota</taxon>
        <taxon>Alphaproteobacteria</taxon>
        <taxon>Sphingomonadales</taxon>
        <taxon>Sphingomonadaceae</taxon>
        <taxon>Sphingobium</taxon>
    </lineage>
</organism>
<dbReference type="Pfam" id="PF06698">
    <property type="entry name" value="DUF1192"/>
    <property type="match status" value="1"/>
</dbReference>
<gene>
    <name evidence="2" type="ORF">ATN00_17130</name>
</gene>
<proteinExistence type="predicted"/>
<reference evidence="2 3" key="1">
    <citation type="submission" date="2015-11" db="EMBL/GenBank/DDBJ databases">
        <title>A Two-component Flavoprotein Monooxygenase System MeaXY Responsible for para-Hydroxylation of 2-Methyl-6-ethylaniline and 2,6-Diethylaniline in Sphingobium baderi DE-13.</title>
        <authorList>
            <person name="Cheng M."/>
            <person name="Meng Q."/>
            <person name="Yang Y."/>
            <person name="Chu C."/>
            <person name="Yan X."/>
            <person name="He J."/>
            <person name="Li S."/>
        </authorList>
    </citation>
    <scope>NUCLEOTIDE SEQUENCE [LARGE SCALE GENOMIC DNA]</scope>
    <source>
        <strain evidence="2 3">DE-13</strain>
    </source>
</reference>
<accession>A0A0S3F256</accession>
<dbReference type="AlphaFoldDB" id="A0A0S3F256"/>
<dbReference type="InterPro" id="IPR009579">
    <property type="entry name" value="DUF1192"/>
</dbReference>
<dbReference type="OrthoDB" id="7173908at2"/>
<evidence type="ECO:0000256" key="1">
    <source>
        <dbReference type="SAM" id="Coils"/>
    </source>
</evidence>
<evidence type="ECO:0000313" key="2">
    <source>
        <dbReference type="EMBL" id="ALR21764.1"/>
    </source>
</evidence>
<feature type="coiled-coil region" evidence="1">
    <location>
        <begin position="28"/>
        <end position="55"/>
    </location>
</feature>
<protein>
    <recommendedName>
        <fullName evidence="4">DUF1192 domain-containing protein</fullName>
    </recommendedName>
</protein>
<evidence type="ECO:0008006" key="4">
    <source>
        <dbReference type="Google" id="ProtNLM"/>
    </source>
</evidence>
<dbReference type="Proteomes" id="UP000056968">
    <property type="component" value="Chromosome"/>
</dbReference>
<evidence type="ECO:0000313" key="3">
    <source>
        <dbReference type="Proteomes" id="UP000056968"/>
    </source>
</evidence>
<sequence length="65" mass="7196">MDLDDDLPRKADNPLAQLIRQDLGPLSVADLEARIKALEGELARTRSKIESAVNHKATAEALFKR</sequence>